<keyword evidence="2" id="KW-1185">Reference proteome</keyword>
<dbReference type="EMBL" id="CP036525">
    <property type="protein sequence ID" value="QDT04964.1"/>
    <property type="molecule type" value="Genomic_DNA"/>
</dbReference>
<dbReference type="KEGG" id="rlc:K227x_33620"/>
<reference evidence="1 2" key="1">
    <citation type="submission" date="2019-02" db="EMBL/GenBank/DDBJ databases">
        <title>Deep-cultivation of Planctomycetes and their phenomic and genomic characterization uncovers novel biology.</title>
        <authorList>
            <person name="Wiegand S."/>
            <person name="Jogler M."/>
            <person name="Boedeker C."/>
            <person name="Pinto D."/>
            <person name="Vollmers J."/>
            <person name="Rivas-Marin E."/>
            <person name="Kohn T."/>
            <person name="Peeters S.H."/>
            <person name="Heuer A."/>
            <person name="Rast P."/>
            <person name="Oberbeckmann S."/>
            <person name="Bunk B."/>
            <person name="Jeske O."/>
            <person name="Meyerdierks A."/>
            <person name="Storesund J.E."/>
            <person name="Kallscheuer N."/>
            <person name="Luecker S."/>
            <person name="Lage O.M."/>
            <person name="Pohl T."/>
            <person name="Merkel B.J."/>
            <person name="Hornburger P."/>
            <person name="Mueller R.-W."/>
            <person name="Bruemmer F."/>
            <person name="Labrenz M."/>
            <person name="Spormann A.M."/>
            <person name="Op den Camp H."/>
            <person name="Overmann J."/>
            <person name="Amann R."/>
            <person name="Jetten M.S.M."/>
            <person name="Mascher T."/>
            <person name="Medema M.H."/>
            <person name="Devos D.P."/>
            <person name="Kaster A.-K."/>
            <person name="Ovreas L."/>
            <person name="Rohde M."/>
            <person name="Galperin M.Y."/>
            <person name="Jogler C."/>
        </authorList>
    </citation>
    <scope>NUCLEOTIDE SEQUENCE [LARGE SCALE GENOMIC DNA]</scope>
    <source>
        <strain evidence="1 2">K22_7</strain>
    </source>
</reference>
<dbReference type="InterPro" id="IPR025293">
    <property type="entry name" value="YfiR/HmsC-like"/>
</dbReference>
<accession>A0A517NCV0</accession>
<evidence type="ECO:0000313" key="2">
    <source>
        <dbReference type="Proteomes" id="UP000318538"/>
    </source>
</evidence>
<name>A0A517NCV0_9BACT</name>
<gene>
    <name evidence="1" type="ORF">K227x_33620</name>
</gene>
<evidence type="ECO:0008006" key="3">
    <source>
        <dbReference type="Google" id="ProtNLM"/>
    </source>
</evidence>
<evidence type="ECO:0000313" key="1">
    <source>
        <dbReference type="EMBL" id="QDT04964.1"/>
    </source>
</evidence>
<dbReference type="Proteomes" id="UP000318538">
    <property type="component" value="Chromosome"/>
</dbReference>
<sequence length="192" mass="21079">MIFVCANLGWADVGRAGGQELRARDASLKAAYIYNIAKYTQWPTGFESSRDSSQLVFAVYGDTPVTAYLYKIAAKKRIRERPIAVTVIAAGDALSHDDAAQLRMAHVLFIPASASDRQREHLIQATSGTSTMLFGETLSSHEGDCVTFYIESNRVKFQIDLAKVTGARVQVSSKVLSLGRVVRNIELVHAQE</sequence>
<protein>
    <recommendedName>
        <fullName evidence="3">DUF4154 domain-containing protein</fullName>
    </recommendedName>
</protein>
<organism evidence="1 2">
    <name type="scientific">Rubripirellula lacrimiformis</name>
    <dbReference type="NCBI Taxonomy" id="1930273"/>
    <lineage>
        <taxon>Bacteria</taxon>
        <taxon>Pseudomonadati</taxon>
        <taxon>Planctomycetota</taxon>
        <taxon>Planctomycetia</taxon>
        <taxon>Pirellulales</taxon>
        <taxon>Pirellulaceae</taxon>
        <taxon>Rubripirellula</taxon>
    </lineage>
</organism>
<dbReference type="Pfam" id="PF13689">
    <property type="entry name" value="DUF4154"/>
    <property type="match status" value="1"/>
</dbReference>
<dbReference type="AlphaFoldDB" id="A0A517NCV0"/>
<proteinExistence type="predicted"/>